<evidence type="ECO:0000313" key="1">
    <source>
        <dbReference type="EMBL" id="MBA0698223.1"/>
    </source>
</evidence>
<organism evidence="1 2">
    <name type="scientific">Gossypium aridum</name>
    <name type="common">American cotton</name>
    <name type="synonym">Erioxylum aridum</name>
    <dbReference type="NCBI Taxonomy" id="34290"/>
    <lineage>
        <taxon>Eukaryota</taxon>
        <taxon>Viridiplantae</taxon>
        <taxon>Streptophyta</taxon>
        <taxon>Embryophyta</taxon>
        <taxon>Tracheophyta</taxon>
        <taxon>Spermatophyta</taxon>
        <taxon>Magnoliopsida</taxon>
        <taxon>eudicotyledons</taxon>
        <taxon>Gunneridae</taxon>
        <taxon>Pentapetalae</taxon>
        <taxon>rosids</taxon>
        <taxon>malvids</taxon>
        <taxon>Malvales</taxon>
        <taxon>Malvaceae</taxon>
        <taxon>Malvoideae</taxon>
        <taxon>Gossypium</taxon>
    </lineage>
</organism>
<dbReference type="AlphaFoldDB" id="A0A7J8YF84"/>
<name>A0A7J8YF84_GOSAI</name>
<comment type="caution">
    <text evidence="1">The sequence shown here is derived from an EMBL/GenBank/DDBJ whole genome shotgun (WGS) entry which is preliminary data.</text>
</comment>
<reference evidence="1 2" key="1">
    <citation type="journal article" date="2019" name="Genome Biol. Evol.">
        <title>Insights into the evolution of the New World diploid cottons (Gossypium, subgenus Houzingenia) based on genome sequencing.</title>
        <authorList>
            <person name="Grover C.E."/>
            <person name="Arick M.A. 2nd"/>
            <person name="Thrash A."/>
            <person name="Conover J.L."/>
            <person name="Sanders W.S."/>
            <person name="Peterson D.G."/>
            <person name="Frelichowski J.E."/>
            <person name="Scheffler J.A."/>
            <person name="Scheffler B.E."/>
            <person name="Wendel J.F."/>
        </authorList>
    </citation>
    <scope>NUCLEOTIDE SEQUENCE [LARGE SCALE GENOMIC DNA]</scope>
    <source>
        <strain evidence="1">185</strain>
        <tissue evidence="1">Leaf</tissue>
    </source>
</reference>
<dbReference type="Proteomes" id="UP000593577">
    <property type="component" value="Unassembled WGS sequence"/>
</dbReference>
<keyword evidence="2" id="KW-1185">Reference proteome</keyword>
<accession>A0A7J8YF84</accession>
<evidence type="ECO:0000313" key="2">
    <source>
        <dbReference type="Proteomes" id="UP000593577"/>
    </source>
</evidence>
<dbReference type="EMBL" id="JABFAA010000012">
    <property type="protein sequence ID" value="MBA0698223.1"/>
    <property type="molecule type" value="Genomic_DNA"/>
</dbReference>
<protein>
    <submittedName>
        <fullName evidence="1">Uncharacterized protein</fullName>
    </submittedName>
</protein>
<gene>
    <name evidence="1" type="ORF">Goari_021722</name>
</gene>
<sequence>MEVNQFRVNEYSEIEWE</sequence>
<proteinExistence type="predicted"/>